<accession>A0A1N6XZR8</accession>
<proteinExistence type="predicted"/>
<reference evidence="3" key="1">
    <citation type="submission" date="2017-01" db="EMBL/GenBank/DDBJ databases">
        <authorList>
            <person name="Varghese N."/>
            <person name="Submissions S."/>
        </authorList>
    </citation>
    <scope>NUCLEOTIDE SEQUENCE [LARGE SCALE GENOMIC DNA]</scope>
    <source>
        <strain evidence="3">CGMCC 1.7737</strain>
    </source>
</reference>
<keyword evidence="3" id="KW-1185">Reference proteome</keyword>
<dbReference type="AlphaFoldDB" id="A0A1N6XZR8"/>
<evidence type="ECO:0000313" key="3">
    <source>
        <dbReference type="Proteomes" id="UP000186914"/>
    </source>
</evidence>
<evidence type="ECO:0000256" key="1">
    <source>
        <dbReference type="SAM" id="Phobius"/>
    </source>
</evidence>
<sequence>MIPIADLAPLATFPLAEVSIAVLVASIGSVVAWMAYFYR</sequence>
<keyword evidence="1" id="KW-0812">Transmembrane</keyword>
<organism evidence="2 3">
    <name type="scientific">Haladaptatus litoreus</name>
    <dbReference type="NCBI Taxonomy" id="553468"/>
    <lineage>
        <taxon>Archaea</taxon>
        <taxon>Methanobacteriati</taxon>
        <taxon>Methanobacteriota</taxon>
        <taxon>Stenosarchaea group</taxon>
        <taxon>Halobacteria</taxon>
        <taxon>Halobacteriales</taxon>
        <taxon>Haladaptataceae</taxon>
        <taxon>Haladaptatus</taxon>
    </lineage>
</organism>
<name>A0A1N6XZR8_9EURY</name>
<protein>
    <submittedName>
        <fullName evidence="2">Uncharacterized protein</fullName>
    </submittedName>
</protein>
<feature type="transmembrane region" description="Helical" evidence="1">
    <location>
        <begin position="20"/>
        <end position="38"/>
    </location>
</feature>
<keyword evidence="1" id="KW-1133">Transmembrane helix</keyword>
<dbReference type="EMBL" id="FTNO01000001">
    <property type="protein sequence ID" value="SIR07840.1"/>
    <property type="molecule type" value="Genomic_DNA"/>
</dbReference>
<dbReference type="Proteomes" id="UP000186914">
    <property type="component" value="Unassembled WGS sequence"/>
</dbReference>
<keyword evidence="1" id="KW-0472">Membrane</keyword>
<gene>
    <name evidence="2" type="ORF">SAMN05421858_1340</name>
</gene>
<evidence type="ECO:0000313" key="2">
    <source>
        <dbReference type="EMBL" id="SIR07840.1"/>
    </source>
</evidence>